<evidence type="ECO:0000256" key="3">
    <source>
        <dbReference type="ARBA" id="ARBA00022448"/>
    </source>
</evidence>
<evidence type="ECO:0000313" key="12">
    <source>
        <dbReference type="EMBL" id="OBU07485.1"/>
    </source>
</evidence>
<evidence type="ECO:0000313" key="11">
    <source>
        <dbReference type="EMBL" id="OBU04775.1"/>
    </source>
</evidence>
<protein>
    <recommendedName>
        <fullName evidence="10">Aromatic amino acid permease</fullName>
    </recommendedName>
</protein>
<feature type="transmembrane region" description="Helical" evidence="10">
    <location>
        <begin position="370"/>
        <end position="392"/>
    </location>
</feature>
<evidence type="ECO:0000256" key="7">
    <source>
        <dbReference type="ARBA" id="ARBA00022970"/>
    </source>
</evidence>
<dbReference type="NCBIfam" id="NF011711">
    <property type="entry name" value="PRK15132.1"/>
    <property type="match status" value="1"/>
</dbReference>
<reference evidence="14" key="1">
    <citation type="submission" date="2016-06" db="EMBL/GenBank/DDBJ databases">
        <authorList>
            <person name="Butler K."/>
        </authorList>
    </citation>
    <scope>NUCLEOTIDE SEQUENCE [LARGE SCALE GENOMIC DNA]</scope>
    <source>
        <strain evidence="14">GCSL-Mp20</strain>
    </source>
</reference>
<dbReference type="EMBL" id="LZEX01000034">
    <property type="protein sequence ID" value="OBU04775.1"/>
    <property type="molecule type" value="Genomic_DNA"/>
</dbReference>
<dbReference type="GO" id="GO:0005886">
    <property type="term" value="C:plasma membrane"/>
    <property type="evidence" value="ECO:0007669"/>
    <property type="project" value="UniProtKB-SubCell"/>
</dbReference>
<evidence type="ECO:0000256" key="2">
    <source>
        <dbReference type="ARBA" id="ARBA00005452"/>
    </source>
</evidence>
<keyword evidence="14" id="KW-1185">Reference proteome</keyword>
<keyword evidence="5 10" id="KW-0997">Cell inner membrane</keyword>
<dbReference type="AlphaFoldDB" id="A0A1B8H6S2"/>
<keyword evidence="3 10" id="KW-0813">Transport</keyword>
<dbReference type="OrthoDB" id="18749at2"/>
<proteinExistence type="inferred from homology"/>
<comment type="function">
    <text evidence="10">Involved in transporting aromatic amino acids across the cytoplasmic membrane.</text>
</comment>
<comment type="similarity">
    <text evidence="2 10">Belongs to the amino acid/polyamine transporter 2 family. Mtr/TnaB/TyrP permease subfamily.</text>
</comment>
<dbReference type="Proteomes" id="UP000092247">
    <property type="component" value="Unassembled WGS sequence"/>
</dbReference>
<evidence type="ECO:0000256" key="8">
    <source>
        <dbReference type="ARBA" id="ARBA00022989"/>
    </source>
</evidence>
<feature type="transmembrane region" description="Helical" evidence="10">
    <location>
        <begin position="315"/>
        <end position="332"/>
    </location>
</feature>
<gene>
    <name evidence="11" type="ORF">AYY17_07690</name>
    <name evidence="12" type="ORF">AYY18_04415</name>
</gene>
<dbReference type="PANTHER" id="PTHR46997:SF2">
    <property type="entry name" value="TYROSINE-SPECIFIC TRANSPORT SYSTEM"/>
    <property type="match status" value="1"/>
</dbReference>
<dbReference type="InterPro" id="IPR018227">
    <property type="entry name" value="Amino_acid_transport_2"/>
</dbReference>
<comment type="caution">
    <text evidence="10">Lacks conserved residue(s) required for the propagation of feature annotation.</text>
</comment>
<evidence type="ECO:0000256" key="6">
    <source>
        <dbReference type="ARBA" id="ARBA00022692"/>
    </source>
</evidence>
<keyword evidence="4 10" id="KW-1003">Cell membrane</keyword>
<feature type="transmembrane region" description="Helical" evidence="10">
    <location>
        <begin position="148"/>
        <end position="170"/>
    </location>
</feature>
<evidence type="ECO:0000256" key="10">
    <source>
        <dbReference type="RuleBase" id="RU367149"/>
    </source>
</evidence>
<accession>A0A1B8H6S2</accession>
<dbReference type="EMBL" id="LZEY01000023">
    <property type="protein sequence ID" value="OBU07485.1"/>
    <property type="molecule type" value="Genomic_DNA"/>
</dbReference>
<evidence type="ECO:0000256" key="9">
    <source>
        <dbReference type="ARBA" id="ARBA00023136"/>
    </source>
</evidence>
<dbReference type="Proteomes" id="UP000092377">
    <property type="component" value="Unassembled WGS sequence"/>
</dbReference>
<dbReference type="InterPro" id="IPR013061">
    <property type="entry name" value="Trp/try_permease_CS"/>
</dbReference>
<dbReference type="RefSeq" id="WP_067402177.1">
    <property type="nucleotide sequence ID" value="NZ_LZEY01000023.1"/>
</dbReference>
<dbReference type="GO" id="GO:0003333">
    <property type="term" value="P:amino acid transmembrane transport"/>
    <property type="evidence" value="ECO:0007669"/>
    <property type="project" value="InterPro"/>
</dbReference>
<dbReference type="NCBIfam" id="TIGR00837">
    <property type="entry name" value="araaP"/>
    <property type="match status" value="1"/>
</dbReference>
<evidence type="ECO:0000256" key="1">
    <source>
        <dbReference type="ARBA" id="ARBA00004429"/>
    </source>
</evidence>
<sequence length="401" mass="42587">MKNRTLGSVLIVAGTTIGAGMLAMPLAAAGIGFPVISLILIGLWAIMSYTALLMVEVYQYSSPDTGLGTVARKYLGLPGQILTGFSMLLLMYALTTAYIGGAGEMISASLQSWWQISVTPGTATIAFTLIGGLVVCVGTHSVDFINRLLFTGKIIFLIVMLAVMMPHVNMANLASMPIQNGLVLSAIPLVFTSFGFHGSVPSLVNYMNGDSKKLRFVFLTGSAIPLIAYLLWQVATLGAIPSDTFFGILSEKAGLNGLLTAISDTVANKHVNIVVSLFMDLALATSFLGVALGLFDYLADLFRRSNSAFGRSQTGILTFAPPLICALFYSSFTQALAYAAVALSFLALLLPAMLAYNVRKNPKKGAYRVAGGNGVLIFIFLFGLLVISIEFIKVAGYLPNI</sequence>
<keyword evidence="9 10" id="KW-0472">Membrane</keyword>
<dbReference type="PANTHER" id="PTHR46997">
    <property type="entry name" value="LOW AFFINITY TRYPTOPHAN PERMEASE-RELATED"/>
    <property type="match status" value="1"/>
</dbReference>
<feature type="transmembrane region" description="Helical" evidence="10">
    <location>
        <begin position="113"/>
        <end position="136"/>
    </location>
</feature>
<evidence type="ECO:0000313" key="13">
    <source>
        <dbReference type="Proteomes" id="UP000092247"/>
    </source>
</evidence>
<dbReference type="PROSITE" id="PS00594">
    <property type="entry name" value="AROMATIC_AA_PERMEASE_1"/>
    <property type="match status" value="1"/>
</dbReference>
<reference evidence="11 13" key="2">
    <citation type="submission" date="2016-06" db="EMBL/GenBank/DDBJ databases">
        <authorList>
            <person name="Kjaerup R.B."/>
            <person name="Dalgaard T.S."/>
            <person name="Juul-Madsen H.R."/>
        </authorList>
    </citation>
    <scope>NUCLEOTIDE SEQUENCE [LARGE SCALE GENOMIC DNA]</scope>
    <source>
        <strain evidence="12">GCSL-Mp20</strain>
        <strain evidence="11 13">GCSL-Mp3</strain>
    </source>
</reference>
<evidence type="ECO:0000256" key="5">
    <source>
        <dbReference type="ARBA" id="ARBA00022519"/>
    </source>
</evidence>
<feature type="transmembrane region" description="Helical" evidence="10">
    <location>
        <begin position="39"/>
        <end position="60"/>
    </location>
</feature>
<dbReference type="InterPro" id="IPR013059">
    <property type="entry name" value="Trp_tyr_transpt"/>
</dbReference>
<feature type="transmembrane region" description="Helical" evidence="10">
    <location>
        <begin position="216"/>
        <end position="235"/>
    </location>
</feature>
<organism evidence="11 13">
    <name type="scientific">Morganella psychrotolerans</name>
    <dbReference type="NCBI Taxonomy" id="368603"/>
    <lineage>
        <taxon>Bacteria</taxon>
        <taxon>Pseudomonadati</taxon>
        <taxon>Pseudomonadota</taxon>
        <taxon>Gammaproteobacteria</taxon>
        <taxon>Enterobacterales</taxon>
        <taxon>Morganellaceae</taxon>
        <taxon>Morganella</taxon>
    </lineage>
</organism>
<feature type="transmembrane region" description="Helical" evidence="10">
    <location>
        <begin position="273"/>
        <end position="295"/>
    </location>
</feature>
<dbReference type="Pfam" id="PF03222">
    <property type="entry name" value="Trp_Tyr_perm"/>
    <property type="match status" value="1"/>
</dbReference>
<comment type="caution">
    <text evidence="11">The sequence shown here is derived from an EMBL/GenBank/DDBJ whole genome shotgun (WGS) entry which is preliminary data.</text>
</comment>
<dbReference type="GO" id="GO:0015173">
    <property type="term" value="F:aromatic amino acid transmembrane transporter activity"/>
    <property type="evidence" value="ECO:0007669"/>
    <property type="project" value="UniProtKB-UniRule"/>
</dbReference>
<dbReference type="Gene3D" id="1.20.1740.10">
    <property type="entry name" value="Amino acid/polyamine transporter I"/>
    <property type="match status" value="1"/>
</dbReference>
<dbReference type="PRINTS" id="PR00166">
    <property type="entry name" value="AROAAPRMEASE"/>
</dbReference>
<dbReference type="STRING" id="368603.AYY16_02630"/>
<name>A0A1B8H6S2_9GAMM</name>
<feature type="transmembrane region" description="Helical" evidence="10">
    <location>
        <begin position="338"/>
        <end position="358"/>
    </location>
</feature>
<feature type="transmembrane region" description="Helical" evidence="10">
    <location>
        <begin position="182"/>
        <end position="204"/>
    </location>
</feature>
<comment type="subcellular location">
    <subcellularLocation>
        <location evidence="1 10">Cell inner membrane</location>
        <topology evidence="1 10">Multi-pass membrane protein</topology>
    </subcellularLocation>
</comment>
<keyword evidence="7 10" id="KW-0029">Amino-acid transport</keyword>
<feature type="transmembrane region" description="Helical" evidence="10">
    <location>
        <begin position="81"/>
        <end position="101"/>
    </location>
</feature>
<keyword evidence="6 10" id="KW-0812">Transmembrane</keyword>
<evidence type="ECO:0000313" key="14">
    <source>
        <dbReference type="Proteomes" id="UP000092377"/>
    </source>
</evidence>
<keyword evidence="8 10" id="KW-1133">Transmembrane helix</keyword>
<evidence type="ECO:0000256" key="4">
    <source>
        <dbReference type="ARBA" id="ARBA00022475"/>
    </source>
</evidence>